<feature type="compositionally biased region" description="Basic residues" evidence="1">
    <location>
        <begin position="63"/>
        <end position="78"/>
    </location>
</feature>
<reference evidence="2 3" key="1">
    <citation type="submission" date="2018-01" db="EMBL/GenBank/DDBJ databases">
        <title>Genome characterization of the sugarcane-associated fungus Trichoderma ghanense CCMA-1212 and their application in lignocelulose bioconversion.</title>
        <authorList>
            <person name="Steindorff A.S."/>
            <person name="Mendes T.D."/>
            <person name="Vilela E.S.D."/>
            <person name="Rodrigues D.S."/>
            <person name="Formighieri E.F."/>
            <person name="Melo I.S."/>
            <person name="Favaro L.C.L."/>
        </authorList>
    </citation>
    <scope>NUCLEOTIDE SEQUENCE [LARGE SCALE GENOMIC DNA]</scope>
    <source>
        <strain evidence="2 3">CCMA-1212</strain>
    </source>
</reference>
<feature type="non-terminal residue" evidence="2">
    <location>
        <position position="1"/>
    </location>
</feature>
<name>A0ABY2H2T5_9HYPO</name>
<feature type="region of interest" description="Disordered" evidence="1">
    <location>
        <begin position="61"/>
        <end position="82"/>
    </location>
</feature>
<protein>
    <submittedName>
        <fullName evidence="2">Uncharacterized protein</fullName>
    </submittedName>
</protein>
<dbReference type="RefSeq" id="XP_073558760.1">
    <property type="nucleotide sequence ID" value="XM_073702282.1"/>
</dbReference>
<organism evidence="2 3">
    <name type="scientific">Trichoderma ghanense</name>
    <dbReference type="NCBI Taxonomy" id="65468"/>
    <lineage>
        <taxon>Eukaryota</taxon>
        <taxon>Fungi</taxon>
        <taxon>Dikarya</taxon>
        <taxon>Ascomycota</taxon>
        <taxon>Pezizomycotina</taxon>
        <taxon>Sordariomycetes</taxon>
        <taxon>Hypocreomycetidae</taxon>
        <taxon>Hypocreales</taxon>
        <taxon>Hypocreaceae</taxon>
        <taxon>Trichoderma</taxon>
    </lineage>
</organism>
<evidence type="ECO:0000313" key="3">
    <source>
        <dbReference type="Proteomes" id="UP001642720"/>
    </source>
</evidence>
<dbReference type="GeneID" id="300576732"/>
<keyword evidence="3" id="KW-1185">Reference proteome</keyword>
<dbReference type="EMBL" id="PPTA01000006">
    <property type="protein sequence ID" value="TFB02559.1"/>
    <property type="molecule type" value="Genomic_DNA"/>
</dbReference>
<evidence type="ECO:0000256" key="1">
    <source>
        <dbReference type="SAM" id="MobiDB-lite"/>
    </source>
</evidence>
<accession>A0ABY2H2T5</accession>
<dbReference type="Proteomes" id="UP001642720">
    <property type="component" value="Unassembled WGS sequence"/>
</dbReference>
<proteinExistence type="predicted"/>
<sequence length="149" mass="16506">SVFCPTYLIGWSWLSLPRRTESHRLRSAGRFISHPHLTATRQLFQRAFAHVTHGVTGGCFKEGKKKKKKEKTKNKKQKNKEVPIEITAKSGVHIDGPIEDLPELSLSLFSSRVDVLAELFGGRGGGGRVRVSDVCCVVSDTRKTLGFAC</sequence>
<evidence type="ECO:0000313" key="2">
    <source>
        <dbReference type="EMBL" id="TFB02559.1"/>
    </source>
</evidence>
<comment type="caution">
    <text evidence="2">The sequence shown here is derived from an EMBL/GenBank/DDBJ whole genome shotgun (WGS) entry which is preliminary data.</text>
</comment>
<gene>
    <name evidence="2" type="ORF">CCMA1212_005001</name>
</gene>